<evidence type="ECO:0000256" key="6">
    <source>
        <dbReference type="ARBA" id="ARBA00022807"/>
    </source>
</evidence>
<evidence type="ECO:0000256" key="4">
    <source>
        <dbReference type="ARBA" id="ARBA00022786"/>
    </source>
</evidence>
<evidence type="ECO:0000259" key="9">
    <source>
        <dbReference type="PROSITE" id="PS50235"/>
    </source>
</evidence>
<accession>A0A8S2JP38</accession>
<organism evidence="10 11">
    <name type="scientific">Rotaria magnacalcarata</name>
    <dbReference type="NCBI Taxonomy" id="392030"/>
    <lineage>
        <taxon>Eukaryota</taxon>
        <taxon>Metazoa</taxon>
        <taxon>Spiralia</taxon>
        <taxon>Gnathifera</taxon>
        <taxon>Rotifera</taxon>
        <taxon>Eurotatoria</taxon>
        <taxon>Bdelloidea</taxon>
        <taxon>Philodinida</taxon>
        <taxon>Philodinidae</taxon>
        <taxon>Rotaria</taxon>
    </lineage>
</organism>
<feature type="domain" description="USP" evidence="9">
    <location>
        <begin position="175"/>
        <end position="549"/>
    </location>
</feature>
<keyword evidence="7" id="KW-0175">Coiled coil</keyword>
<keyword evidence="3" id="KW-0645">Protease</keyword>
<comment type="catalytic activity">
    <reaction evidence="1">
        <text>Thiol-dependent hydrolysis of ester, thioester, amide, peptide and isopeptide bonds formed by the C-terminal Gly of ubiquitin (a 76-residue protein attached to proteins as an intracellular targeting signal).</text>
        <dbReference type="EC" id="3.4.19.12"/>
    </reaction>
</comment>
<comment type="caution">
    <text evidence="10">The sequence shown here is derived from an EMBL/GenBank/DDBJ whole genome shotgun (WGS) entry which is preliminary data.</text>
</comment>
<evidence type="ECO:0000256" key="5">
    <source>
        <dbReference type="ARBA" id="ARBA00022801"/>
    </source>
</evidence>
<gene>
    <name evidence="10" type="ORF">BYL167_LOCUS3764</name>
</gene>
<dbReference type="PROSITE" id="PS50235">
    <property type="entry name" value="USP_3"/>
    <property type="match status" value="1"/>
</dbReference>
<dbReference type="SUPFAM" id="SSF54001">
    <property type="entry name" value="Cysteine proteinases"/>
    <property type="match status" value="1"/>
</dbReference>
<reference evidence="10" key="1">
    <citation type="submission" date="2021-02" db="EMBL/GenBank/DDBJ databases">
        <authorList>
            <person name="Nowell W R."/>
        </authorList>
    </citation>
    <scope>NUCLEOTIDE SEQUENCE</scope>
</reference>
<feature type="region of interest" description="Disordered" evidence="8">
    <location>
        <begin position="1"/>
        <end position="20"/>
    </location>
</feature>
<dbReference type="EC" id="3.4.19.12" evidence="2"/>
<name>A0A8S2JP38_9BILA</name>
<feature type="compositionally biased region" description="Low complexity" evidence="8">
    <location>
        <begin position="938"/>
        <end position="947"/>
    </location>
</feature>
<feature type="region of interest" description="Disordered" evidence="8">
    <location>
        <begin position="938"/>
        <end position="980"/>
    </location>
</feature>
<evidence type="ECO:0000256" key="2">
    <source>
        <dbReference type="ARBA" id="ARBA00012759"/>
    </source>
</evidence>
<dbReference type="Proteomes" id="UP000681967">
    <property type="component" value="Unassembled WGS sequence"/>
</dbReference>
<keyword evidence="5" id="KW-0378">Hydrolase</keyword>
<evidence type="ECO:0000256" key="1">
    <source>
        <dbReference type="ARBA" id="ARBA00000707"/>
    </source>
</evidence>
<sequence length="980" mass="113804">MTVDTAAISENKKTNPAITKRDRRDVIRQIREITGLEDDFINQTIELCKDDTGRYSLDQVINLLFDDTLRNSLQSTSPKSTNDNNNNNNNNNSQYHHNQNASAQAPLAAAASKPKASDRNHGDSITDDVIEISPENDHQQSIDDDLERALQLSRETVELIDESDIAERKSVDEPAGLKNIGNTCWFNSIVQALYTLPYFRQLILNFRHSITSRELNESEKQAICFTEELRNLFILMLKSPRRSINPDRAIKKFKNTRKLSGVDFSHEDCSEFATHLIDLVELAYETIGKNLMNIDNTTISTNFINPINTFVTGEVIVERNENNSIHEALRQINIQMIDSSNLYDGLEALWLGSADESLSSQQAIIEQRWLTRLPPVLFICLNRYRFSQATKQASKIVASFEFYPELYLDRYMLINKSLILNKRNIARRLYAQLHELEKTLNSYLKHPCNNESFSLANAIRVVYEYATGCRLNPAIPRRSDSTSFDQATLNRLRQHTTIPIQASHVTSDERQFIQNTLPTWLTEIEAKCANIREEIRRLKNAYYELTTDLQRVLDDDLNLLEQQIETVKLDKIYNDLKTICDRIENSQPMHKVLNLPFFSGPTPPCDSEIVKQVVDSTIRVLKAHETKVLSNDLNGLLQEIVDKEIKNYSPTANIIASTLAHNDYRLQHVLSYFSVNRIEMIYRQRVMYDIIRLLPISNDDIRLKLFKLQATIICNGMKMSNDEVQEYQKILGDYKDFRSVIAAFLVGYQLMNENKFDEAITYFCVACEYNLRLSKQNMLPMRAMNNHVLFKARRLCFEKWNDLVLHRFKTIPDYRLDIMIHQFLPCLMQLKLSSEDDQVYISEIQRIWCLLLDKLEHNEHSILLEEFLQRLLEQPVGQHYHSVSINKHQLLERYEETIQDIIHRYPSFFTHKTEQQSPIRSNRTTSLIGSIPIPIVIHQQQQQQQQHRSVHQHRSKNKRGSSPMQQDDDEHNSRPPPSSS</sequence>
<dbReference type="InterPro" id="IPR018200">
    <property type="entry name" value="USP_CS"/>
</dbReference>
<dbReference type="PANTHER" id="PTHR43982">
    <property type="entry name" value="UBIQUITIN CARBOXYL-TERMINAL HYDROLASE"/>
    <property type="match status" value="1"/>
</dbReference>
<dbReference type="GO" id="GO:0043161">
    <property type="term" value="P:proteasome-mediated ubiquitin-dependent protein catabolic process"/>
    <property type="evidence" value="ECO:0007669"/>
    <property type="project" value="InterPro"/>
</dbReference>
<dbReference type="PROSITE" id="PS00972">
    <property type="entry name" value="USP_1"/>
    <property type="match status" value="1"/>
</dbReference>
<dbReference type="GO" id="GO:0016579">
    <property type="term" value="P:protein deubiquitination"/>
    <property type="evidence" value="ECO:0007669"/>
    <property type="project" value="InterPro"/>
</dbReference>
<dbReference type="GO" id="GO:0061136">
    <property type="term" value="P:regulation of proteasomal protein catabolic process"/>
    <property type="evidence" value="ECO:0007669"/>
    <property type="project" value="TreeGrafter"/>
</dbReference>
<dbReference type="InterPro" id="IPR028889">
    <property type="entry name" value="USP"/>
</dbReference>
<dbReference type="Pfam" id="PF00443">
    <property type="entry name" value="UCH"/>
    <property type="match status" value="1"/>
</dbReference>
<feature type="compositionally biased region" description="Basic residues" evidence="8">
    <location>
        <begin position="948"/>
        <end position="959"/>
    </location>
</feature>
<evidence type="ECO:0000256" key="7">
    <source>
        <dbReference type="SAM" id="Coils"/>
    </source>
</evidence>
<dbReference type="PANTHER" id="PTHR43982:SF6">
    <property type="entry name" value="UBIQUITIN CARBOXYL-TERMINAL HYDROLASE 2-RELATED"/>
    <property type="match status" value="1"/>
</dbReference>
<dbReference type="EMBL" id="CAJOBH010000751">
    <property type="protein sequence ID" value="CAF3815129.1"/>
    <property type="molecule type" value="Genomic_DNA"/>
</dbReference>
<dbReference type="GO" id="GO:0070628">
    <property type="term" value="F:proteasome binding"/>
    <property type="evidence" value="ECO:0007669"/>
    <property type="project" value="TreeGrafter"/>
</dbReference>
<dbReference type="InterPro" id="IPR044635">
    <property type="entry name" value="UBP14-like"/>
</dbReference>
<dbReference type="InterPro" id="IPR001394">
    <property type="entry name" value="Peptidase_C19_UCH"/>
</dbReference>
<dbReference type="AlphaFoldDB" id="A0A8S2JP38"/>
<keyword evidence="6" id="KW-0788">Thiol protease</keyword>
<evidence type="ECO:0000313" key="11">
    <source>
        <dbReference type="Proteomes" id="UP000681967"/>
    </source>
</evidence>
<dbReference type="GO" id="GO:0004843">
    <property type="term" value="F:cysteine-type deubiquitinase activity"/>
    <property type="evidence" value="ECO:0007669"/>
    <property type="project" value="UniProtKB-EC"/>
</dbReference>
<proteinExistence type="predicted"/>
<dbReference type="InterPro" id="IPR038765">
    <property type="entry name" value="Papain-like_cys_pep_sf"/>
</dbReference>
<evidence type="ECO:0000256" key="3">
    <source>
        <dbReference type="ARBA" id="ARBA00022670"/>
    </source>
</evidence>
<keyword evidence="4" id="KW-0833">Ubl conjugation pathway</keyword>
<feature type="compositionally biased region" description="Low complexity" evidence="8">
    <location>
        <begin position="82"/>
        <end position="114"/>
    </location>
</feature>
<feature type="region of interest" description="Disordered" evidence="8">
    <location>
        <begin position="74"/>
        <end position="126"/>
    </location>
</feature>
<protein>
    <recommendedName>
        <fullName evidence="2">ubiquitinyl hydrolase 1</fullName>
        <ecNumber evidence="2">3.4.19.12</ecNumber>
    </recommendedName>
</protein>
<feature type="compositionally biased region" description="Basic and acidic residues" evidence="8">
    <location>
        <begin position="115"/>
        <end position="124"/>
    </location>
</feature>
<feature type="coiled-coil region" evidence="7">
    <location>
        <begin position="521"/>
        <end position="548"/>
    </location>
</feature>
<evidence type="ECO:0000313" key="10">
    <source>
        <dbReference type="EMBL" id="CAF3815129.1"/>
    </source>
</evidence>
<dbReference type="Gene3D" id="3.90.70.10">
    <property type="entry name" value="Cysteine proteinases"/>
    <property type="match status" value="1"/>
</dbReference>
<evidence type="ECO:0000256" key="8">
    <source>
        <dbReference type="SAM" id="MobiDB-lite"/>
    </source>
</evidence>